<dbReference type="PROSITE" id="PS01360">
    <property type="entry name" value="ZF_MYND_1"/>
    <property type="match status" value="1"/>
</dbReference>
<evidence type="ECO:0000259" key="5">
    <source>
        <dbReference type="PROSITE" id="PS50865"/>
    </source>
</evidence>
<evidence type="ECO:0000313" key="7">
    <source>
        <dbReference type="Proteomes" id="UP001216150"/>
    </source>
</evidence>
<feature type="domain" description="MYND-type" evidence="5">
    <location>
        <begin position="10"/>
        <end position="47"/>
    </location>
</feature>
<keyword evidence="1" id="KW-0479">Metal-binding</keyword>
<protein>
    <recommendedName>
        <fullName evidence="5">MYND-type domain-containing protein</fullName>
    </recommendedName>
</protein>
<name>A0AAD6E3Q1_9EURO</name>
<evidence type="ECO:0000313" key="6">
    <source>
        <dbReference type="EMBL" id="KAJ5600072.1"/>
    </source>
</evidence>
<dbReference type="EMBL" id="JAQJAC010000001">
    <property type="protein sequence ID" value="KAJ5600072.1"/>
    <property type="molecule type" value="Genomic_DNA"/>
</dbReference>
<dbReference type="InterPro" id="IPR002893">
    <property type="entry name" value="Znf_MYND"/>
</dbReference>
<dbReference type="Gene3D" id="6.10.140.2220">
    <property type="match status" value="1"/>
</dbReference>
<keyword evidence="2 4" id="KW-0863">Zinc-finger</keyword>
<evidence type="ECO:0000256" key="4">
    <source>
        <dbReference type="PROSITE-ProRule" id="PRU00134"/>
    </source>
</evidence>
<evidence type="ECO:0000256" key="1">
    <source>
        <dbReference type="ARBA" id="ARBA00022723"/>
    </source>
</evidence>
<reference evidence="6 7" key="1">
    <citation type="journal article" date="2023" name="IMA Fungus">
        <title>Comparative genomic study of the Penicillium genus elucidates a diverse pangenome and 15 lateral gene transfer events.</title>
        <authorList>
            <person name="Petersen C."/>
            <person name="Sorensen T."/>
            <person name="Nielsen M.R."/>
            <person name="Sondergaard T.E."/>
            <person name="Sorensen J.L."/>
            <person name="Fitzpatrick D.A."/>
            <person name="Frisvad J.C."/>
            <person name="Nielsen K.L."/>
        </authorList>
    </citation>
    <scope>NUCLEOTIDE SEQUENCE [LARGE SCALE GENOMIC DNA]</scope>
    <source>
        <strain evidence="6 7">IBT 29057</strain>
    </source>
</reference>
<keyword evidence="7" id="KW-1185">Reference proteome</keyword>
<dbReference type="AlphaFoldDB" id="A0AAD6E3Q1"/>
<comment type="caution">
    <text evidence="6">The sequence shown here is derived from an EMBL/GenBank/DDBJ whole genome shotgun (WGS) entry which is preliminary data.</text>
</comment>
<organism evidence="6 7">
    <name type="scientific">Penicillium hetheringtonii</name>
    <dbReference type="NCBI Taxonomy" id="911720"/>
    <lineage>
        <taxon>Eukaryota</taxon>
        <taxon>Fungi</taxon>
        <taxon>Dikarya</taxon>
        <taxon>Ascomycota</taxon>
        <taxon>Pezizomycotina</taxon>
        <taxon>Eurotiomycetes</taxon>
        <taxon>Eurotiomycetidae</taxon>
        <taxon>Eurotiales</taxon>
        <taxon>Aspergillaceae</taxon>
        <taxon>Penicillium</taxon>
    </lineage>
</organism>
<proteinExistence type="predicted"/>
<dbReference type="PROSITE" id="PS50865">
    <property type="entry name" value="ZF_MYND_2"/>
    <property type="match status" value="1"/>
</dbReference>
<dbReference type="Proteomes" id="UP001216150">
    <property type="component" value="Unassembled WGS sequence"/>
</dbReference>
<keyword evidence="3" id="KW-0862">Zinc</keyword>
<accession>A0AAD6E3Q1</accession>
<gene>
    <name evidence="6" type="ORF">N7450_001139</name>
</gene>
<evidence type="ECO:0000256" key="2">
    <source>
        <dbReference type="ARBA" id="ARBA00022771"/>
    </source>
</evidence>
<dbReference type="SUPFAM" id="SSF144232">
    <property type="entry name" value="HIT/MYND zinc finger-like"/>
    <property type="match status" value="1"/>
</dbReference>
<dbReference type="Pfam" id="PF01753">
    <property type="entry name" value="zf-MYND"/>
    <property type="match status" value="1"/>
</dbReference>
<sequence>MCGPPPPPSCAICNKNQGLLLCTACKIVHYCCRGHQIEHRPAHKEACDAIKRANKNVEIQESRLRLTEIDCATALSLSTYKFGKNLENARAALFEALTAVETKASLEAQFEDMHRLFLLGPHTVPFARYYVQSLMLRLGKDQECYDLIVWFRSVIDTHPLDWASESQYGVTVKGADPLEAYRIAIGGQTELDLKINRALIKARLCIDWDTIKDMAAKGATKVSGESSTKIQPHVFESSIVANNPKIFDDKGEFFGGIMRVQTYMMLAFVTAENKHYWPALFSPDALTNHSKRFKVESFIDKSWSSHSPEPAKALVDLTIDAWLSTPKAFDFMREEYERMMRLEKEENIPLPHDPFSGRTADQLPLGLDAVTASQNCPIM</sequence>
<dbReference type="GO" id="GO:0008270">
    <property type="term" value="F:zinc ion binding"/>
    <property type="evidence" value="ECO:0007669"/>
    <property type="project" value="UniProtKB-KW"/>
</dbReference>
<evidence type="ECO:0000256" key="3">
    <source>
        <dbReference type="ARBA" id="ARBA00022833"/>
    </source>
</evidence>